<comment type="caution">
    <text evidence="1">The sequence shown here is derived from an EMBL/GenBank/DDBJ whole genome shotgun (WGS) entry which is preliminary data.</text>
</comment>
<reference evidence="1 2" key="1">
    <citation type="journal article" date="2018" name="Sci. Rep.">
        <title>Genomic signatures of local adaptation to the degree of environmental predictability in rotifers.</title>
        <authorList>
            <person name="Franch-Gras L."/>
            <person name="Hahn C."/>
            <person name="Garcia-Roger E.M."/>
            <person name="Carmona M.J."/>
            <person name="Serra M."/>
            <person name="Gomez A."/>
        </authorList>
    </citation>
    <scope>NUCLEOTIDE SEQUENCE [LARGE SCALE GENOMIC DNA]</scope>
    <source>
        <strain evidence="1">HYR1</strain>
    </source>
</reference>
<dbReference type="OrthoDB" id="5985928at2759"/>
<evidence type="ECO:0000313" key="2">
    <source>
        <dbReference type="Proteomes" id="UP000276133"/>
    </source>
</evidence>
<sequence length="80" mass="9187">MKFIYAKMKKLLIFKEMAEDSDRTRRNEFLAMPSSASVTINCQELLADIQGKQILILLLTILGSYSKQLINKLFLTYLIG</sequence>
<dbReference type="EMBL" id="REGN01003416">
    <property type="protein sequence ID" value="RNA22641.1"/>
    <property type="molecule type" value="Genomic_DNA"/>
</dbReference>
<gene>
    <name evidence="1" type="ORF">BpHYR1_025077</name>
</gene>
<proteinExistence type="predicted"/>
<organism evidence="1 2">
    <name type="scientific">Brachionus plicatilis</name>
    <name type="common">Marine rotifer</name>
    <name type="synonym">Brachionus muelleri</name>
    <dbReference type="NCBI Taxonomy" id="10195"/>
    <lineage>
        <taxon>Eukaryota</taxon>
        <taxon>Metazoa</taxon>
        <taxon>Spiralia</taxon>
        <taxon>Gnathifera</taxon>
        <taxon>Rotifera</taxon>
        <taxon>Eurotatoria</taxon>
        <taxon>Monogononta</taxon>
        <taxon>Pseudotrocha</taxon>
        <taxon>Ploima</taxon>
        <taxon>Brachionidae</taxon>
        <taxon>Brachionus</taxon>
    </lineage>
</organism>
<name>A0A3M7RGJ7_BRAPC</name>
<keyword evidence="2" id="KW-1185">Reference proteome</keyword>
<accession>A0A3M7RGJ7</accession>
<dbReference type="AlphaFoldDB" id="A0A3M7RGJ7"/>
<dbReference type="Proteomes" id="UP000276133">
    <property type="component" value="Unassembled WGS sequence"/>
</dbReference>
<evidence type="ECO:0000313" key="1">
    <source>
        <dbReference type="EMBL" id="RNA22641.1"/>
    </source>
</evidence>
<protein>
    <submittedName>
        <fullName evidence="1">Uncharacterized protein</fullName>
    </submittedName>
</protein>